<name>X0Z892_9ZZZZ</name>
<evidence type="ECO:0000259" key="1">
    <source>
        <dbReference type="Pfam" id="PF01702"/>
    </source>
</evidence>
<dbReference type="AlphaFoldDB" id="X0Z892"/>
<protein>
    <recommendedName>
        <fullName evidence="1">tRNA-guanine(15) transglycosylase-like domain-containing protein</fullName>
    </recommendedName>
</protein>
<proteinExistence type="predicted"/>
<dbReference type="GO" id="GO:0006400">
    <property type="term" value="P:tRNA modification"/>
    <property type="evidence" value="ECO:0007669"/>
    <property type="project" value="InterPro"/>
</dbReference>
<dbReference type="Gene3D" id="3.20.20.105">
    <property type="entry name" value="Queuine tRNA-ribosyltransferase-like"/>
    <property type="match status" value="1"/>
</dbReference>
<dbReference type="Pfam" id="PF01702">
    <property type="entry name" value="TGT"/>
    <property type="match status" value="1"/>
</dbReference>
<dbReference type="EMBL" id="BART01002650">
    <property type="protein sequence ID" value="GAG65605.1"/>
    <property type="molecule type" value="Genomic_DNA"/>
</dbReference>
<accession>X0Z892</accession>
<dbReference type="SUPFAM" id="SSF51713">
    <property type="entry name" value="tRNA-guanine transglycosylase"/>
    <property type="match status" value="1"/>
</dbReference>
<feature type="domain" description="tRNA-guanine(15) transglycosylase-like" evidence="1">
    <location>
        <begin position="2"/>
        <end position="46"/>
    </location>
</feature>
<organism evidence="2">
    <name type="scientific">marine sediment metagenome</name>
    <dbReference type="NCBI Taxonomy" id="412755"/>
    <lineage>
        <taxon>unclassified sequences</taxon>
        <taxon>metagenomes</taxon>
        <taxon>ecological metagenomes</taxon>
    </lineage>
</organism>
<gene>
    <name evidence="2" type="ORF">S01H4_07923</name>
</gene>
<comment type="caution">
    <text evidence="2">The sequence shown here is derived from an EMBL/GenBank/DDBJ whole genome shotgun (WGS) entry which is preliminary data.</text>
</comment>
<evidence type="ECO:0000313" key="2">
    <source>
        <dbReference type="EMBL" id="GAG65605.1"/>
    </source>
</evidence>
<sequence length="52" mass="6130">MSKEILASILGTIHNLYFMSSLMKNIRLALLEDRLLEYKEEFLANFLSHPFK</sequence>
<reference evidence="2" key="1">
    <citation type="journal article" date="2014" name="Front. Microbiol.">
        <title>High frequency of phylogenetically diverse reductive dehalogenase-homologous genes in deep subseafloor sedimentary metagenomes.</title>
        <authorList>
            <person name="Kawai M."/>
            <person name="Futagami T."/>
            <person name="Toyoda A."/>
            <person name="Takaki Y."/>
            <person name="Nishi S."/>
            <person name="Hori S."/>
            <person name="Arai W."/>
            <person name="Tsubouchi T."/>
            <person name="Morono Y."/>
            <person name="Uchiyama I."/>
            <person name="Ito T."/>
            <person name="Fujiyama A."/>
            <person name="Inagaki F."/>
            <person name="Takami H."/>
        </authorList>
    </citation>
    <scope>NUCLEOTIDE SEQUENCE</scope>
    <source>
        <strain evidence="2">Expedition CK06-06</strain>
    </source>
</reference>
<dbReference type="InterPro" id="IPR002616">
    <property type="entry name" value="tRNA_ribo_trans-like"/>
</dbReference>
<dbReference type="InterPro" id="IPR036511">
    <property type="entry name" value="TGT-like_sf"/>
</dbReference>